<feature type="region of interest" description="Disordered" evidence="1">
    <location>
        <begin position="555"/>
        <end position="580"/>
    </location>
</feature>
<dbReference type="FunCoup" id="A0A0D2X236">
    <property type="interactions" value="795"/>
</dbReference>
<feature type="compositionally biased region" description="Low complexity" evidence="1">
    <location>
        <begin position="661"/>
        <end position="672"/>
    </location>
</feature>
<dbReference type="InterPro" id="IPR000719">
    <property type="entry name" value="Prot_kinase_dom"/>
</dbReference>
<gene>
    <name evidence="3" type="ORF">CAOG_002941</name>
</gene>
<feature type="compositionally biased region" description="Low complexity" evidence="1">
    <location>
        <begin position="606"/>
        <end position="623"/>
    </location>
</feature>
<dbReference type="SUPFAM" id="SSF48371">
    <property type="entry name" value="ARM repeat"/>
    <property type="match status" value="1"/>
</dbReference>
<feature type="compositionally biased region" description="Basic and acidic residues" evidence="1">
    <location>
        <begin position="911"/>
        <end position="934"/>
    </location>
</feature>
<feature type="compositionally biased region" description="Low complexity" evidence="1">
    <location>
        <begin position="566"/>
        <end position="580"/>
    </location>
</feature>
<dbReference type="InParanoid" id="A0A0D2X236"/>
<dbReference type="PANTHER" id="PTHR12984:SF3">
    <property type="entry name" value="N-TERMINAL KINASE-LIKE PROTEIN"/>
    <property type="match status" value="1"/>
</dbReference>
<keyword evidence="4" id="KW-1185">Reference proteome</keyword>
<evidence type="ECO:0000256" key="1">
    <source>
        <dbReference type="SAM" id="MobiDB-lite"/>
    </source>
</evidence>
<dbReference type="InterPro" id="IPR051177">
    <property type="entry name" value="CIK-Related_Protein"/>
</dbReference>
<evidence type="ECO:0000313" key="4">
    <source>
        <dbReference type="Proteomes" id="UP000008743"/>
    </source>
</evidence>
<sequence length="955" mass="101517">MGAQQTKDFPYEVSPTVSATVSLWELRDGTRKADKSPVSVFVADSARLPHESMVAARDSFRRMRTLMHPSLLRYVDGVDLETKVYIVTEPVVPLRRALDAAQSSSKAVELERTQMAVAWGLHQLAKAISFLNNDCKLVHANIHPGAVVVDRSGAWKLFGFDCLVAADQEPSVVASRLGINCLPGLQKYRPPEYHRGVAVLAAGFLATPPCTWSFDSWGLGCIVYECFNGPLDRPESLQSTGSIPKTLLPVYRSLLHSDVKARLNSSRFVTEGRQPGGFLDNPFVTACVFLEELSIKEASEKTEFFRHLPEHIDTFPIAACRYLVLPQLLLALEYNIATSSVLASVMKIAQSLPATEYETQIVPCVVKLFASPDRAMRMHLLAHLDQYHEHLQAAVVNDQIFPHVANGFMDTSASLREATLKSMLLFTPKLTEKTINTQLLKFFAKLQLDEVATIRANTTICLGKVAPSLPAATRDKVLVAAFSRALKDTSPHSRIAGLMAFQATSEYYSGNELAMKILPNISPLLIDPEKAVRDQAFKTFQAALAKVEEFASTLPATDPTKAPEPGTGAASSAGNGAVGATPDAASWTGWAVSGVGSIAKKWIATPTSTPPATSSAGPSTGGPVTVNSGASTGRATGVGSGPTPAATNPQTFGAQQPSFASSTSSSSSSSTTMKAPVAEVSSGRPGMTLQRTAEEASGWGSAWDDEADEDVTSPPGPVFAFAPAASADSGALRGGSGWDNDTEDWGENRDALSVAFRKSGGACFPPISFETHHFFLPRVQLFDTGSFEDEPPAPVKPVQTAIPTASQQQAARVPALGAATLSSRLTPAAPQPTASAWSKFSSDSDDSSGWWSAPPAVGAPAPIQVQTSAAAPSSTSKSGVVIDAPRQSDNDGAKDSDEFHDASSYFGNEDPAARREAQRQRQEQLRKAREERKSAGTSAGGGLGAVKRAQDSKSA</sequence>
<feature type="domain" description="Protein kinase" evidence="2">
    <location>
        <begin position="1"/>
        <end position="284"/>
    </location>
</feature>
<reference evidence="4" key="1">
    <citation type="submission" date="2011-02" db="EMBL/GenBank/DDBJ databases">
        <title>The Genome Sequence of Capsaspora owczarzaki ATCC 30864.</title>
        <authorList>
            <person name="Russ C."/>
            <person name="Cuomo C."/>
            <person name="Burger G."/>
            <person name="Gray M.W."/>
            <person name="Holland P.W.H."/>
            <person name="King N."/>
            <person name="Lang F.B.F."/>
            <person name="Roger A.J."/>
            <person name="Ruiz-Trillo I."/>
            <person name="Young S.K."/>
            <person name="Zeng Q."/>
            <person name="Gargeya S."/>
            <person name="Alvarado L."/>
            <person name="Berlin A."/>
            <person name="Chapman S.B."/>
            <person name="Chen Z."/>
            <person name="Freedman E."/>
            <person name="Gellesch M."/>
            <person name="Goldberg J."/>
            <person name="Griggs A."/>
            <person name="Gujja S."/>
            <person name="Heilman E."/>
            <person name="Heiman D."/>
            <person name="Howarth C."/>
            <person name="Mehta T."/>
            <person name="Neiman D."/>
            <person name="Pearson M."/>
            <person name="Roberts A."/>
            <person name="Saif S."/>
            <person name="Shea T."/>
            <person name="Shenoy N."/>
            <person name="Sisk P."/>
            <person name="Stolte C."/>
            <person name="Sykes S."/>
            <person name="White J."/>
            <person name="Yandava C."/>
            <person name="Haas B."/>
            <person name="Nusbaum C."/>
            <person name="Birren B."/>
        </authorList>
    </citation>
    <scope>NUCLEOTIDE SEQUENCE</scope>
    <source>
        <strain evidence="4">ATCC 30864</strain>
    </source>
</reference>
<feature type="compositionally biased region" description="Low complexity" evidence="1">
    <location>
        <begin position="834"/>
        <end position="853"/>
    </location>
</feature>
<dbReference type="PANTHER" id="PTHR12984">
    <property type="entry name" value="SCY1-RELATED S/T PROTEIN KINASE-LIKE"/>
    <property type="match status" value="1"/>
</dbReference>
<dbReference type="SUPFAM" id="SSF56112">
    <property type="entry name" value="Protein kinase-like (PK-like)"/>
    <property type="match status" value="1"/>
</dbReference>
<dbReference type="eggNOG" id="KOG1243">
    <property type="taxonomic scope" value="Eukaryota"/>
</dbReference>
<feature type="compositionally biased region" description="Low complexity" evidence="1">
    <location>
        <begin position="867"/>
        <end position="878"/>
    </location>
</feature>
<feature type="compositionally biased region" description="Polar residues" evidence="1">
    <location>
        <begin position="625"/>
        <end position="634"/>
    </location>
</feature>
<name>A0A0D2X236_CAPO3</name>
<dbReference type="EMBL" id="KE346363">
    <property type="protein sequence ID" value="KJE91874.1"/>
    <property type="molecule type" value="Genomic_DNA"/>
</dbReference>
<dbReference type="InterPro" id="IPR011989">
    <property type="entry name" value="ARM-like"/>
</dbReference>
<dbReference type="AlphaFoldDB" id="A0A0D2X236"/>
<evidence type="ECO:0000313" key="3">
    <source>
        <dbReference type="EMBL" id="KJE91874.1"/>
    </source>
</evidence>
<dbReference type="PROSITE" id="PS50011">
    <property type="entry name" value="PROTEIN_KINASE_DOM"/>
    <property type="match status" value="1"/>
</dbReference>
<organism evidence="3 4">
    <name type="scientific">Capsaspora owczarzaki (strain ATCC 30864)</name>
    <dbReference type="NCBI Taxonomy" id="595528"/>
    <lineage>
        <taxon>Eukaryota</taxon>
        <taxon>Filasterea</taxon>
        <taxon>Capsaspora</taxon>
    </lineage>
</organism>
<dbReference type="Gene3D" id="3.30.200.20">
    <property type="entry name" value="Phosphorylase Kinase, domain 1"/>
    <property type="match status" value="1"/>
</dbReference>
<feature type="compositionally biased region" description="Low complexity" evidence="1">
    <location>
        <begin position="718"/>
        <end position="731"/>
    </location>
</feature>
<feature type="compositionally biased region" description="Polar residues" evidence="1">
    <location>
        <begin position="645"/>
        <end position="660"/>
    </location>
</feature>
<dbReference type="Gene3D" id="1.25.10.10">
    <property type="entry name" value="Leucine-rich Repeat Variant"/>
    <property type="match status" value="1"/>
</dbReference>
<keyword evidence="3" id="KW-0808">Transferase</keyword>
<dbReference type="GO" id="GO:0004672">
    <property type="term" value="F:protein kinase activity"/>
    <property type="evidence" value="ECO:0007669"/>
    <property type="project" value="InterPro"/>
</dbReference>
<accession>A0A0D2X236</accession>
<dbReference type="OrthoDB" id="447103at2759"/>
<dbReference type="InterPro" id="IPR011009">
    <property type="entry name" value="Kinase-like_dom_sf"/>
</dbReference>
<feature type="region of interest" description="Disordered" evidence="1">
    <location>
        <begin position="786"/>
        <end position="809"/>
    </location>
</feature>
<dbReference type="Proteomes" id="UP000008743">
    <property type="component" value="Unassembled WGS sequence"/>
</dbReference>
<dbReference type="PhylomeDB" id="A0A0D2X236"/>
<protein>
    <submittedName>
        <fullName evidence="3">SCY1 protein kinase</fullName>
    </submittedName>
</protein>
<proteinExistence type="predicted"/>
<feature type="compositionally biased region" description="Basic and acidic residues" evidence="1">
    <location>
        <begin position="886"/>
        <end position="901"/>
    </location>
</feature>
<dbReference type="STRING" id="595528.A0A0D2X236"/>
<dbReference type="InterPro" id="IPR016024">
    <property type="entry name" value="ARM-type_fold"/>
</dbReference>
<evidence type="ECO:0000259" key="2">
    <source>
        <dbReference type="PROSITE" id="PS50011"/>
    </source>
</evidence>
<feature type="region of interest" description="Disordered" evidence="1">
    <location>
        <begin position="606"/>
        <end position="745"/>
    </location>
</feature>
<feature type="region of interest" description="Disordered" evidence="1">
    <location>
        <begin position="824"/>
        <end position="955"/>
    </location>
</feature>
<dbReference type="Gene3D" id="1.10.510.10">
    <property type="entry name" value="Transferase(Phosphotransferase) domain 1"/>
    <property type="match status" value="1"/>
</dbReference>
<dbReference type="GO" id="GO:0005524">
    <property type="term" value="F:ATP binding"/>
    <property type="evidence" value="ECO:0007669"/>
    <property type="project" value="InterPro"/>
</dbReference>
<keyword evidence="3" id="KW-0418">Kinase</keyword>